<sequence length="51" mass="5785">MITKLFLELKNILADLASTLITGRHQDAADLAMRLSEQSRRLAEELCNDVR</sequence>
<protein>
    <submittedName>
        <fullName evidence="1">Uncharacterized protein</fullName>
    </submittedName>
</protein>
<name>A0A0W8E978_9ZZZZ</name>
<gene>
    <name evidence="1" type="ORF">ASZ90_017414</name>
</gene>
<proteinExistence type="predicted"/>
<accession>A0A0W8E978</accession>
<dbReference type="EMBL" id="LNQE01001826">
    <property type="protein sequence ID" value="KUG05173.1"/>
    <property type="molecule type" value="Genomic_DNA"/>
</dbReference>
<comment type="caution">
    <text evidence="1">The sequence shown here is derived from an EMBL/GenBank/DDBJ whole genome shotgun (WGS) entry which is preliminary data.</text>
</comment>
<organism evidence="1">
    <name type="scientific">hydrocarbon metagenome</name>
    <dbReference type="NCBI Taxonomy" id="938273"/>
    <lineage>
        <taxon>unclassified sequences</taxon>
        <taxon>metagenomes</taxon>
        <taxon>ecological metagenomes</taxon>
    </lineage>
</organism>
<evidence type="ECO:0000313" key="1">
    <source>
        <dbReference type="EMBL" id="KUG05173.1"/>
    </source>
</evidence>
<reference evidence="1" key="1">
    <citation type="journal article" date="2015" name="Proc. Natl. Acad. Sci. U.S.A.">
        <title>Networks of energetic and metabolic interactions define dynamics in microbial communities.</title>
        <authorList>
            <person name="Embree M."/>
            <person name="Liu J.K."/>
            <person name="Al-Bassam M.M."/>
            <person name="Zengler K."/>
        </authorList>
    </citation>
    <scope>NUCLEOTIDE SEQUENCE</scope>
</reference>
<dbReference type="AlphaFoldDB" id="A0A0W8E978"/>